<evidence type="ECO:0000313" key="12">
    <source>
        <dbReference type="EMBL" id="KAK5779074.1"/>
    </source>
</evidence>
<evidence type="ECO:0000256" key="4">
    <source>
        <dbReference type="ARBA" id="ARBA00022692"/>
    </source>
</evidence>
<protein>
    <recommendedName>
        <fullName evidence="14">Mitochondrial carrier protein MTM1</fullName>
    </recommendedName>
</protein>
<keyword evidence="13" id="KW-1185">Reference proteome</keyword>
<dbReference type="InterPro" id="IPR018108">
    <property type="entry name" value="MCP_transmembrane"/>
</dbReference>
<evidence type="ECO:0000256" key="10">
    <source>
        <dbReference type="PROSITE-ProRule" id="PRU00282"/>
    </source>
</evidence>
<comment type="similarity">
    <text evidence="2 11">Belongs to the mitochondrial carrier (TC 2.A.29) family.</text>
</comment>
<evidence type="ECO:0000256" key="9">
    <source>
        <dbReference type="ARBA" id="ARBA00023136"/>
    </source>
</evidence>
<dbReference type="PROSITE" id="PS50920">
    <property type="entry name" value="SOLCAR"/>
    <property type="match status" value="3"/>
</dbReference>
<keyword evidence="9 10" id="KW-0472">Membrane</keyword>
<evidence type="ECO:0000313" key="13">
    <source>
        <dbReference type="Proteomes" id="UP001306508"/>
    </source>
</evidence>
<dbReference type="InterPro" id="IPR002067">
    <property type="entry name" value="MCP"/>
</dbReference>
<comment type="caution">
    <text evidence="12">The sequence shown here is derived from an EMBL/GenBank/DDBJ whole genome shotgun (WGS) entry which is preliminary data.</text>
</comment>
<comment type="subcellular location">
    <subcellularLocation>
        <location evidence="1">Mitochondrion inner membrane</location>
        <topology evidence="1">Multi-pass membrane protein</topology>
    </subcellularLocation>
</comment>
<evidence type="ECO:0000256" key="8">
    <source>
        <dbReference type="ARBA" id="ARBA00023128"/>
    </source>
</evidence>
<evidence type="ECO:0000256" key="1">
    <source>
        <dbReference type="ARBA" id="ARBA00004448"/>
    </source>
</evidence>
<dbReference type="PRINTS" id="PR00926">
    <property type="entry name" value="MITOCARRIER"/>
</dbReference>
<accession>A0AAN7W109</accession>
<evidence type="ECO:0000256" key="6">
    <source>
        <dbReference type="ARBA" id="ARBA00022792"/>
    </source>
</evidence>
<keyword evidence="5" id="KW-0677">Repeat</keyword>
<sequence length="372" mass="42294">MTKNERQLTVTERMISAISGSLLTSIMLTPMDVVRIRLQQQSMLSECVCEPVLNSATKSKLKSESRLSKVLVSKLTTASSVKLRGKELFWEGSCFEDLKCNRNVFRFNGTWDAFSKIAQHEGISTLWRGISLTLFMSIPANIVYFTSYEYIRDISPLRHEWSTINPLFCGGFARIIAATIVAPIELIKTKFQSIPRSTRNIGSTRIFQELLLDTKMEISRHGLMETLFKGLTITLWRDVPFSAIYWGSYEYCKKRLWVHSDNQSNVIHFVNSFLSGSISGAIAAFITHPFDVGKTRLQISMFKEDMSKNNRGGRFIQSGNFARRRNMFKYLSGICRNEGIQALYAGLGPRIVKIAPSCAIMISTYEISKKFF</sequence>
<keyword evidence="8" id="KW-0496">Mitochondrion</keyword>
<dbReference type="Proteomes" id="UP001306508">
    <property type="component" value="Unassembled WGS sequence"/>
</dbReference>
<dbReference type="SUPFAM" id="SSF103506">
    <property type="entry name" value="Mitochondrial carrier"/>
    <property type="match status" value="1"/>
</dbReference>
<evidence type="ECO:0000256" key="5">
    <source>
        <dbReference type="ARBA" id="ARBA00022737"/>
    </source>
</evidence>
<evidence type="ECO:0000256" key="2">
    <source>
        <dbReference type="ARBA" id="ARBA00006375"/>
    </source>
</evidence>
<dbReference type="GO" id="GO:0005743">
    <property type="term" value="C:mitochondrial inner membrane"/>
    <property type="evidence" value="ECO:0007669"/>
    <property type="project" value="UniProtKB-SubCell"/>
</dbReference>
<dbReference type="PANTHER" id="PTHR45760">
    <property type="entry name" value="FI19922P1-RELATED"/>
    <property type="match status" value="1"/>
</dbReference>
<dbReference type="PANTHER" id="PTHR45760:SF2">
    <property type="entry name" value="FI19922P1-RELATED"/>
    <property type="match status" value="1"/>
</dbReference>
<name>A0AAN7W109_9SACH</name>
<dbReference type="AlphaFoldDB" id="A0AAN7W109"/>
<keyword evidence="6" id="KW-0999">Mitochondrion inner membrane</keyword>
<dbReference type="InterPro" id="IPR023395">
    <property type="entry name" value="MCP_dom_sf"/>
</dbReference>
<keyword evidence="3 11" id="KW-0813">Transport</keyword>
<feature type="repeat" description="Solcar" evidence="10">
    <location>
        <begin position="267"/>
        <end position="371"/>
    </location>
</feature>
<proteinExistence type="inferred from homology"/>
<evidence type="ECO:0000256" key="7">
    <source>
        <dbReference type="ARBA" id="ARBA00022989"/>
    </source>
</evidence>
<gene>
    <name evidence="12" type="ORF">RI543_002959</name>
</gene>
<evidence type="ECO:0000256" key="11">
    <source>
        <dbReference type="RuleBase" id="RU000488"/>
    </source>
</evidence>
<dbReference type="InterPro" id="IPR045315">
    <property type="entry name" value="Mtm1-like"/>
</dbReference>
<evidence type="ECO:0000256" key="3">
    <source>
        <dbReference type="ARBA" id="ARBA00022448"/>
    </source>
</evidence>
<evidence type="ECO:0008006" key="14">
    <source>
        <dbReference type="Google" id="ProtNLM"/>
    </source>
</evidence>
<dbReference type="GO" id="GO:1990542">
    <property type="term" value="P:mitochondrial transmembrane transport"/>
    <property type="evidence" value="ECO:0007669"/>
    <property type="project" value="InterPro"/>
</dbReference>
<feature type="repeat" description="Solcar" evidence="10">
    <location>
        <begin position="8"/>
        <end position="154"/>
    </location>
</feature>
<keyword evidence="7" id="KW-1133">Transmembrane helix</keyword>
<dbReference type="EMBL" id="JAWIZZ010000047">
    <property type="protein sequence ID" value="KAK5779074.1"/>
    <property type="molecule type" value="Genomic_DNA"/>
</dbReference>
<dbReference type="Pfam" id="PF00153">
    <property type="entry name" value="Mito_carr"/>
    <property type="match status" value="3"/>
</dbReference>
<organism evidence="12 13">
    <name type="scientific">Arxiozyma heterogenica</name>
    <dbReference type="NCBI Taxonomy" id="278026"/>
    <lineage>
        <taxon>Eukaryota</taxon>
        <taxon>Fungi</taxon>
        <taxon>Dikarya</taxon>
        <taxon>Ascomycota</taxon>
        <taxon>Saccharomycotina</taxon>
        <taxon>Saccharomycetes</taxon>
        <taxon>Saccharomycetales</taxon>
        <taxon>Saccharomycetaceae</taxon>
        <taxon>Arxiozyma</taxon>
    </lineage>
</organism>
<reference evidence="13" key="1">
    <citation type="submission" date="2023-07" db="EMBL/GenBank/DDBJ databases">
        <title>A draft genome of Kazachstania heterogenica Y-27499.</title>
        <authorList>
            <person name="Donic C."/>
            <person name="Kralova J.S."/>
            <person name="Fidel L."/>
            <person name="Ben-Dor S."/>
            <person name="Jung S."/>
        </authorList>
    </citation>
    <scope>NUCLEOTIDE SEQUENCE [LARGE SCALE GENOMIC DNA]</scope>
    <source>
        <strain evidence="13">Y27499</strain>
    </source>
</reference>
<feature type="repeat" description="Solcar" evidence="10">
    <location>
        <begin position="161"/>
        <end position="255"/>
    </location>
</feature>
<keyword evidence="4 10" id="KW-0812">Transmembrane</keyword>
<dbReference type="Gene3D" id="1.50.40.10">
    <property type="entry name" value="Mitochondrial carrier domain"/>
    <property type="match status" value="2"/>
</dbReference>